<evidence type="ECO:0000313" key="2">
    <source>
        <dbReference type="EMBL" id="WAU02050.1"/>
    </source>
</evidence>
<gene>
    <name evidence="2" type="ORF">STRLI_006385</name>
</gene>
<keyword evidence="3" id="KW-1185">Reference proteome</keyword>
<feature type="region of interest" description="Disordered" evidence="1">
    <location>
        <begin position="1"/>
        <end position="26"/>
    </location>
</feature>
<dbReference type="EMBL" id="CP114202">
    <property type="protein sequence ID" value="WAU02050.1"/>
    <property type="molecule type" value="Genomic_DNA"/>
</dbReference>
<dbReference type="Proteomes" id="UP001210609">
    <property type="component" value="Chromosome"/>
</dbReference>
<organism evidence="2 3">
    <name type="scientific">Streptomyces nigrescens</name>
    <dbReference type="NCBI Taxonomy" id="1920"/>
    <lineage>
        <taxon>Bacteria</taxon>
        <taxon>Bacillati</taxon>
        <taxon>Actinomycetota</taxon>
        <taxon>Actinomycetes</taxon>
        <taxon>Kitasatosporales</taxon>
        <taxon>Streptomycetaceae</taxon>
        <taxon>Streptomyces</taxon>
    </lineage>
</organism>
<protein>
    <submittedName>
        <fullName evidence="2">Uncharacterized protein</fullName>
    </submittedName>
</protein>
<evidence type="ECO:0000313" key="3">
    <source>
        <dbReference type="Proteomes" id="UP001210609"/>
    </source>
</evidence>
<accession>A0ABY7ITQ2</accession>
<feature type="compositionally biased region" description="Basic and acidic residues" evidence="1">
    <location>
        <begin position="1"/>
        <end position="23"/>
    </location>
</feature>
<proteinExistence type="predicted"/>
<sequence>MHRTEKEQKADDGEEEHQRRLGQREQTTAWFGGRGVVLGEGALIVHLARIMTQMIV</sequence>
<name>A0ABY7ITQ2_STRNI</name>
<dbReference type="RefSeq" id="WP_269777535.1">
    <property type="nucleotide sequence ID" value="NZ_CP114202.1"/>
</dbReference>
<reference evidence="2 3" key="1">
    <citation type="submission" date="2022-12" db="EMBL/GenBank/DDBJ databases">
        <authorList>
            <person name="Ruckert C."/>
            <person name="Busche T."/>
            <person name="Kalinowski J."/>
            <person name="Wittmann C."/>
        </authorList>
    </citation>
    <scope>NUCLEOTIDE SEQUENCE [LARGE SCALE GENOMIC DNA]</scope>
    <source>
        <strain evidence="2 3">DSM 40555</strain>
    </source>
</reference>
<evidence type="ECO:0000256" key="1">
    <source>
        <dbReference type="SAM" id="MobiDB-lite"/>
    </source>
</evidence>